<evidence type="ECO:0000256" key="5">
    <source>
        <dbReference type="ARBA" id="ARBA00022989"/>
    </source>
</evidence>
<evidence type="ECO:0000256" key="4">
    <source>
        <dbReference type="ARBA" id="ARBA00022692"/>
    </source>
</evidence>
<sequence length="185" mass="20844">MPANQHTTILPAIWDQIISTALLVYAILFIGDELATPKLLQTLTTGLLILTFIIGFNYNCGAILNPARDLAPRILLSFIGYESRVFEPLNYNFWWAVGIVAPHSGAIIGAIGYFYMAKMRQSFVDGDNIFSLANADIIQAKSISLNNSSSQENGRIINHHHNHHQQQQMTNRQMFHDKVNTEFQQ</sequence>
<keyword evidence="3 8" id="KW-0813">Transport</keyword>
<dbReference type="InterPro" id="IPR050363">
    <property type="entry name" value="MIP/Aquaporin"/>
</dbReference>
<keyword evidence="6 9" id="KW-0472">Membrane</keyword>
<dbReference type="InterPro" id="IPR000425">
    <property type="entry name" value="MIP"/>
</dbReference>
<evidence type="ECO:0000256" key="7">
    <source>
        <dbReference type="ARBA" id="ARBA00045280"/>
    </source>
</evidence>
<dbReference type="AlphaFoldDB" id="A0A922HVS4"/>
<evidence type="ECO:0000256" key="9">
    <source>
        <dbReference type="SAM" id="Phobius"/>
    </source>
</evidence>
<dbReference type="SUPFAM" id="SSF81338">
    <property type="entry name" value="Aquaporin-like"/>
    <property type="match status" value="1"/>
</dbReference>
<evidence type="ECO:0000256" key="6">
    <source>
        <dbReference type="ARBA" id="ARBA00023136"/>
    </source>
</evidence>
<dbReference type="PANTHER" id="PTHR43829:SF9">
    <property type="entry name" value="AQUAPORIN-9"/>
    <property type="match status" value="1"/>
</dbReference>
<evidence type="ECO:0000256" key="2">
    <source>
        <dbReference type="ARBA" id="ARBA00006175"/>
    </source>
</evidence>
<reference evidence="10" key="2">
    <citation type="journal article" date="2022" name="Res Sq">
        <title>Comparative Genomics Reveals Insights into the Divergent Evolution of Astigmatic Mites and Household Pest Adaptations.</title>
        <authorList>
            <person name="Xiong Q."/>
            <person name="Wan A.T.-Y."/>
            <person name="Liu X.-Y."/>
            <person name="Fung C.S.-H."/>
            <person name="Xiao X."/>
            <person name="Malainual N."/>
            <person name="Hou J."/>
            <person name="Wang L."/>
            <person name="Wang M."/>
            <person name="Yang K."/>
            <person name="Cui Y."/>
            <person name="Leung E."/>
            <person name="Nong W."/>
            <person name="Shin S.-K."/>
            <person name="Au S."/>
            <person name="Jeong K.Y."/>
            <person name="Chew F.T."/>
            <person name="Hui J."/>
            <person name="Leung T.F."/>
            <person name="Tungtrongchitr A."/>
            <person name="Zhong N."/>
            <person name="Liu Z."/>
            <person name="Tsui S."/>
        </authorList>
    </citation>
    <scope>NUCLEOTIDE SEQUENCE</scope>
    <source>
        <strain evidence="10">Derf</strain>
        <tissue evidence="10">Whole organism</tissue>
    </source>
</reference>
<accession>A0A922HVS4</accession>
<feature type="transmembrane region" description="Helical" evidence="9">
    <location>
        <begin position="93"/>
        <end position="115"/>
    </location>
</feature>
<dbReference type="Gene3D" id="1.20.1080.10">
    <property type="entry name" value="Glycerol uptake facilitator protein"/>
    <property type="match status" value="1"/>
</dbReference>
<evidence type="ECO:0000256" key="1">
    <source>
        <dbReference type="ARBA" id="ARBA00004141"/>
    </source>
</evidence>
<dbReference type="PANTHER" id="PTHR43829">
    <property type="entry name" value="AQUAPORIN OR AQUAGLYCEROPORIN RELATED"/>
    <property type="match status" value="1"/>
</dbReference>
<dbReference type="GO" id="GO:0015254">
    <property type="term" value="F:glycerol channel activity"/>
    <property type="evidence" value="ECO:0007669"/>
    <property type="project" value="TreeGrafter"/>
</dbReference>
<keyword evidence="11" id="KW-1185">Reference proteome</keyword>
<organism evidence="10 11">
    <name type="scientific">Dermatophagoides farinae</name>
    <name type="common">American house dust mite</name>
    <dbReference type="NCBI Taxonomy" id="6954"/>
    <lineage>
        <taxon>Eukaryota</taxon>
        <taxon>Metazoa</taxon>
        <taxon>Ecdysozoa</taxon>
        <taxon>Arthropoda</taxon>
        <taxon>Chelicerata</taxon>
        <taxon>Arachnida</taxon>
        <taxon>Acari</taxon>
        <taxon>Acariformes</taxon>
        <taxon>Sarcoptiformes</taxon>
        <taxon>Astigmata</taxon>
        <taxon>Psoroptidia</taxon>
        <taxon>Analgoidea</taxon>
        <taxon>Pyroglyphidae</taxon>
        <taxon>Dermatophagoidinae</taxon>
        <taxon>Dermatophagoides</taxon>
    </lineage>
</organism>
<comment type="similarity">
    <text evidence="2 8">Belongs to the MIP/aquaporin (TC 1.A.8) family.</text>
</comment>
<evidence type="ECO:0000313" key="11">
    <source>
        <dbReference type="Proteomes" id="UP000790347"/>
    </source>
</evidence>
<dbReference type="Pfam" id="PF00230">
    <property type="entry name" value="MIP"/>
    <property type="match status" value="1"/>
</dbReference>
<gene>
    <name evidence="10" type="primary">AQP3_3</name>
    <name evidence="10" type="ORF">DERF_011623</name>
</gene>
<dbReference type="Proteomes" id="UP000790347">
    <property type="component" value="Unassembled WGS sequence"/>
</dbReference>
<proteinExistence type="inferred from homology"/>
<feature type="transmembrane region" description="Helical" evidence="9">
    <location>
        <begin position="12"/>
        <end position="31"/>
    </location>
</feature>
<reference evidence="10" key="1">
    <citation type="submission" date="2013-05" db="EMBL/GenBank/DDBJ databases">
        <authorList>
            <person name="Yim A.K.Y."/>
            <person name="Chan T.F."/>
            <person name="Ji K.M."/>
            <person name="Liu X.Y."/>
            <person name="Zhou J.W."/>
            <person name="Li R.Q."/>
            <person name="Yang K.Y."/>
            <person name="Li J."/>
            <person name="Li M."/>
            <person name="Law P.T.W."/>
            <person name="Wu Y.L."/>
            <person name="Cai Z.L."/>
            <person name="Qin H."/>
            <person name="Bao Y."/>
            <person name="Leung R.K.K."/>
            <person name="Ng P.K.S."/>
            <person name="Zou J."/>
            <person name="Zhong X.J."/>
            <person name="Ran P.X."/>
            <person name="Zhong N.S."/>
            <person name="Liu Z.G."/>
            <person name="Tsui S.K.W."/>
        </authorList>
    </citation>
    <scope>NUCLEOTIDE SEQUENCE</scope>
    <source>
        <strain evidence="10">Derf</strain>
        <tissue evidence="10">Whole organism</tissue>
    </source>
</reference>
<evidence type="ECO:0000256" key="3">
    <source>
        <dbReference type="ARBA" id="ARBA00022448"/>
    </source>
</evidence>
<keyword evidence="5 9" id="KW-1133">Transmembrane helix</keyword>
<evidence type="ECO:0000256" key="8">
    <source>
        <dbReference type="RuleBase" id="RU000477"/>
    </source>
</evidence>
<comment type="caution">
    <text evidence="10">The sequence shown here is derived from an EMBL/GenBank/DDBJ whole genome shotgun (WGS) entry which is preliminary data.</text>
</comment>
<dbReference type="PRINTS" id="PR00783">
    <property type="entry name" value="MINTRINSICP"/>
</dbReference>
<evidence type="ECO:0000313" key="10">
    <source>
        <dbReference type="EMBL" id="KAH9506915.1"/>
    </source>
</evidence>
<dbReference type="InterPro" id="IPR023271">
    <property type="entry name" value="Aquaporin-like"/>
</dbReference>
<keyword evidence="4 8" id="KW-0812">Transmembrane</keyword>
<dbReference type="GO" id="GO:0016323">
    <property type="term" value="C:basolateral plasma membrane"/>
    <property type="evidence" value="ECO:0007669"/>
    <property type="project" value="TreeGrafter"/>
</dbReference>
<comment type="function">
    <text evidence="7">Aquaglyceroporin that may modulate the water content and osmolytes during anhydrobiosis.</text>
</comment>
<dbReference type="GO" id="GO:0015250">
    <property type="term" value="F:water channel activity"/>
    <property type="evidence" value="ECO:0007669"/>
    <property type="project" value="TreeGrafter"/>
</dbReference>
<name>A0A922HVS4_DERFA</name>
<protein>
    <submittedName>
        <fullName evidence="10">Aquaporin-3</fullName>
    </submittedName>
</protein>
<feature type="transmembrane region" description="Helical" evidence="9">
    <location>
        <begin position="43"/>
        <end position="64"/>
    </location>
</feature>
<comment type="subcellular location">
    <subcellularLocation>
        <location evidence="1">Membrane</location>
        <topology evidence="1">Multi-pass membrane protein</topology>
    </subcellularLocation>
</comment>
<dbReference type="EMBL" id="ASGP02000005">
    <property type="protein sequence ID" value="KAH9506915.1"/>
    <property type="molecule type" value="Genomic_DNA"/>
</dbReference>